<protein>
    <recommendedName>
        <fullName evidence="1">NAD(P)-binding domain-containing protein</fullName>
    </recommendedName>
</protein>
<dbReference type="InterPro" id="IPR016040">
    <property type="entry name" value="NAD(P)-bd_dom"/>
</dbReference>
<dbReference type="EMBL" id="JPVT01000073">
    <property type="protein sequence ID" value="KFN91807.1"/>
    <property type="molecule type" value="Genomic_DNA"/>
</dbReference>
<keyword evidence="3" id="KW-1185">Reference proteome</keyword>
<dbReference type="Pfam" id="PF13460">
    <property type="entry name" value="NAD_binding_10"/>
    <property type="match status" value="1"/>
</dbReference>
<dbReference type="PATRIC" id="fig|1302648.3.peg.830"/>
<gene>
    <name evidence="2" type="ORF">TMU3MR103_0854</name>
</gene>
<dbReference type="InterPro" id="IPR036291">
    <property type="entry name" value="NAD(P)-bd_dom_sf"/>
</dbReference>
<dbReference type="AlphaFoldDB" id="A0A091C6T0"/>
<dbReference type="PANTHER" id="PTHR15020">
    <property type="entry name" value="FLAVIN REDUCTASE-RELATED"/>
    <property type="match status" value="1"/>
</dbReference>
<dbReference type="PANTHER" id="PTHR15020:SF50">
    <property type="entry name" value="UPF0659 PROTEIN YMR090W"/>
    <property type="match status" value="1"/>
</dbReference>
<evidence type="ECO:0000259" key="1">
    <source>
        <dbReference type="Pfam" id="PF13460"/>
    </source>
</evidence>
<accession>A0A091C6T0</accession>
<reference evidence="2 3" key="1">
    <citation type="submission" date="2014-08" db="EMBL/GenBank/DDBJ databases">
        <title>Genome sequence of Tetragenococcus muriaticus.</title>
        <authorList>
            <person name="Chuea-nongthon C."/>
            <person name="Rodtong S."/>
            <person name="Yongsawatdigul J."/>
            <person name="Steele J.L."/>
            <person name="Liu X.-y."/>
            <person name="Speers J."/>
            <person name="Glasner J.D."/>
            <person name="Neeno-Eckwall E.C."/>
        </authorList>
    </citation>
    <scope>NUCLEOTIDE SEQUENCE [LARGE SCALE GENOMIC DNA]</scope>
    <source>
        <strain evidence="2 3">3MR10-3</strain>
    </source>
</reference>
<feature type="domain" description="NAD(P)-binding" evidence="1">
    <location>
        <begin position="4"/>
        <end position="168"/>
    </location>
</feature>
<evidence type="ECO:0000313" key="3">
    <source>
        <dbReference type="Proteomes" id="UP000029381"/>
    </source>
</evidence>
<dbReference type="SUPFAM" id="SSF51735">
    <property type="entry name" value="NAD(P)-binding Rossmann-fold domains"/>
    <property type="match status" value="1"/>
</dbReference>
<name>A0A091C6T0_9ENTE</name>
<dbReference type="Proteomes" id="UP000029381">
    <property type="component" value="Unassembled WGS sequence"/>
</dbReference>
<evidence type="ECO:0000313" key="2">
    <source>
        <dbReference type="EMBL" id="KFN91807.1"/>
    </source>
</evidence>
<dbReference type="Gene3D" id="3.40.50.720">
    <property type="entry name" value="NAD(P)-binding Rossmann-like Domain"/>
    <property type="match status" value="1"/>
</dbReference>
<comment type="caution">
    <text evidence="2">The sequence shown here is derived from an EMBL/GenBank/DDBJ whole genome shotgun (WGS) entry which is preliminary data.</text>
</comment>
<proteinExistence type="predicted"/>
<sequence>MLKDKTENDLVLYARDATQRIHDLNENKEQVIDGDFHDADSLKKAMEYVDLIFLDYTVDVEATKKILNTMDEMAIHKLVAISSLGIYDELPESFNKWNRSILSEVLPKEGKSADIIEESNIDAVIIRPAWMYNDPSIREYEITQKGETFKGTQVTREAVADLVLEAIQSFEEYKNTNIGVSEPNTDGDKPLFMQ</sequence>
<organism evidence="2 3">
    <name type="scientific">Tetragenococcus muriaticus 3MR10-3</name>
    <dbReference type="NCBI Taxonomy" id="1302648"/>
    <lineage>
        <taxon>Bacteria</taxon>
        <taxon>Bacillati</taxon>
        <taxon>Bacillota</taxon>
        <taxon>Bacilli</taxon>
        <taxon>Lactobacillales</taxon>
        <taxon>Enterococcaceae</taxon>
        <taxon>Tetragenococcus</taxon>
    </lineage>
</organism>